<accession>A0A067P6U2</accession>
<proteinExistence type="predicted"/>
<dbReference type="InterPro" id="IPR036237">
    <property type="entry name" value="Xyl_isomerase-like_sf"/>
</dbReference>
<protein>
    <recommendedName>
        <fullName evidence="1">Xylose isomerase-like TIM barrel domain-containing protein</fullName>
    </recommendedName>
</protein>
<dbReference type="InParanoid" id="A0A067P6U2"/>
<reference evidence="3" key="1">
    <citation type="journal article" date="2014" name="Proc. Natl. Acad. Sci. U.S.A.">
        <title>Extensive sampling of basidiomycete genomes demonstrates inadequacy of the white-rot/brown-rot paradigm for wood decay fungi.</title>
        <authorList>
            <person name="Riley R."/>
            <person name="Salamov A.A."/>
            <person name="Brown D.W."/>
            <person name="Nagy L.G."/>
            <person name="Floudas D."/>
            <person name="Held B.W."/>
            <person name="Levasseur A."/>
            <person name="Lombard V."/>
            <person name="Morin E."/>
            <person name="Otillar R."/>
            <person name="Lindquist E.A."/>
            <person name="Sun H."/>
            <person name="LaButti K.M."/>
            <person name="Schmutz J."/>
            <person name="Jabbour D."/>
            <person name="Luo H."/>
            <person name="Baker S.E."/>
            <person name="Pisabarro A.G."/>
            <person name="Walton J.D."/>
            <person name="Blanchette R.A."/>
            <person name="Henrissat B."/>
            <person name="Martin F."/>
            <person name="Cullen D."/>
            <person name="Hibbett D.S."/>
            <person name="Grigoriev I.V."/>
        </authorList>
    </citation>
    <scope>NUCLEOTIDE SEQUENCE [LARGE SCALE GENOMIC DNA]</scope>
    <source>
        <strain evidence="3">MUCL 33604</strain>
    </source>
</reference>
<dbReference type="HOGENOM" id="CLU_035063_0_1_1"/>
<dbReference type="InterPro" id="IPR013022">
    <property type="entry name" value="Xyl_isomerase-like_TIM-brl"/>
</dbReference>
<dbReference type="PANTHER" id="PTHR12110">
    <property type="entry name" value="HYDROXYPYRUVATE ISOMERASE"/>
    <property type="match status" value="1"/>
</dbReference>
<organism evidence="2 3">
    <name type="scientific">Jaapia argillacea MUCL 33604</name>
    <dbReference type="NCBI Taxonomy" id="933084"/>
    <lineage>
        <taxon>Eukaryota</taxon>
        <taxon>Fungi</taxon>
        <taxon>Dikarya</taxon>
        <taxon>Basidiomycota</taxon>
        <taxon>Agaricomycotina</taxon>
        <taxon>Agaricomycetes</taxon>
        <taxon>Agaricomycetidae</taxon>
        <taxon>Jaapiales</taxon>
        <taxon>Jaapiaceae</taxon>
        <taxon>Jaapia</taxon>
    </lineage>
</organism>
<dbReference type="STRING" id="933084.A0A067P6U2"/>
<dbReference type="EMBL" id="KL197782">
    <property type="protein sequence ID" value="KDQ49530.1"/>
    <property type="molecule type" value="Genomic_DNA"/>
</dbReference>
<dbReference type="OrthoDB" id="5360893at2759"/>
<evidence type="ECO:0000313" key="2">
    <source>
        <dbReference type="EMBL" id="KDQ49530.1"/>
    </source>
</evidence>
<evidence type="ECO:0000259" key="1">
    <source>
        <dbReference type="Pfam" id="PF01261"/>
    </source>
</evidence>
<dbReference type="PANTHER" id="PTHR12110:SF21">
    <property type="entry name" value="XYLOSE ISOMERASE-LIKE TIM BARREL DOMAIN-CONTAINING PROTEIN"/>
    <property type="match status" value="1"/>
</dbReference>
<dbReference type="Proteomes" id="UP000027265">
    <property type="component" value="Unassembled WGS sequence"/>
</dbReference>
<name>A0A067P6U2_9AGAM</name>
<dbReference type="Pfam" id="PF01261">
    <property type="entry name" value="AP_endonuc_2"/>
    <property type="match status" value="1"/>
</dbReference>
<gene>
    <name evidence="2" type="ORF">JAAARDRAFT_63705</name>
</gene>
<keyword evidence="3" id="KW-1185">Reference proteome</keyword>
<dbReference type="AlphaFoldDB" id="A0A067P6U2"/>
<sequence length="370" mass="41877">MAAEHSIFSLSLGRHLSLPEKLECAAEAGFKGFELYFDDFFNFAASYTPSAHSAFPPSSSIQRAEQELLAAAYIRDLCASLGLEIICFQPLRDFEGWRYRSAESLRKRREAQWVLSIARELGTDLLCLASNVQPRFSPSMAGPSRAEWERQAVEDLRWIADEASREEYRLDDGRGMRVAFESLAWGAYSYTTAQAWSLVSRADRPNLGLILDSFNALAREWADPTSRYSGGRLPNGPRSLQRLTDLISSLPAEKIFLLQLADANLPLPHLQKEFEDVNLTPSLLLRWSRTSRLFPLESERGAYLPVVEFTKAVHKTGFRGMWSVEVFNEILDDESAWGRPLATRGFESLRKLEKAVEEAQWKGDMVRATL</sequence>
<dbReference type="Gene3D" id="3.20.20.150">
    <property type="entry name" value="Divalent-metal-dependent TIM barrel enzymes"/>
    <property type="match status" value="1"/>
</dbReference>
<dbReference type="InterPro" id="IPR050312">
    <property type="entry name" value="IolE/XylAMocC-like"/>
</dbReference>
<feature type="domain" description="Xylose isomerase-like TIM barrel" evidence="1">
    <location>
        <begin position="24"/>
        <end position="337"/>
    </location>
</feature>
<evidence type="ECO:0000313" key="3">
    <source>
        <dbReference type="Proteomes" id="UP000027265"/>
    </source>
</evidence>
<dbReference type="SUPFAM" id="SSF51658">
    <property type="entry name" value="Xylose isomerase-like"/>
    <property type="match status" value="1"/>
</dbReference>